<reference evidence="2 3" key="1">
    <citation type="submission" date="2016-03" db="EMBL/GenBank/DDBJ databases">
        <title>Whole genome sequencing of Grifola frondosa 9006-11.</title>
        <authorList>
            <person name="Min B."/>
            <person name="Park H."/>
            <person name="Kim J.-G."/>
            <person name="Cho H."/>
            <person name="Oh Y.-L."/>
            <person name="Kong W.-S."/>
            <person name="Choi I.-G."/>
        </authorList>
    </citation>
    <scope>NUCLEOTIDE SEQUENCE [LARGE SCALE GENOMIC DNA]</scope>
    <source>
        <strain evidence="2 3">9006-11</strain>
    </source>
</reference>
<evidence type="ECO:0000313" key="3">
    <source>
        <dbReference type="Proteomes" id="UP000092993"/>
    </source>
</evidence>
<sequence length="76" mass="8727">MRSPTGHGLVWAVLTLSSLSSWCTRTILELNAQTSRTTLSSIFASFLTCLCQRSCCESRRYEGAIPLIYYWLWFEL</sequence>
<feature type="chain" id="PRO_5008889155" description="Secreted protein" evidence="1">
    <location>
        <begin position="24"/>
        <end position="76"/>
    </location>
</feature>
<feature type="signal peptide" evidence="1">
    <location>
        <begin position="1"/>
        <end position="23"/>
    </location>
</feature>
<keyword evidence="1" id="KW-0732">Signal</keyword>
<evidence type="ECO:0000256" key="1">
    <source>
        <dbReference type="SAM" id="SignalP"/>
    </source>
</evidence>
<proteinExistence type="predicted"/>
<dbReference type="AlphaFoldDB" id="A0A1C7MIZ6"/>
<comment type="caution">
    <text evidence="2">The sequence shown here is derived from an EMBL/GenBank/DDBJ whole genome shotgun (WGS) entry which is preliminary data.</text>
</comment>
<dbReference type="EMBL" id="LUGG01000003">
    <property type="protein sequence ID" value="OBZ76800.1"/>
    <property type="molecule type" value="Genomic_DNA"/>
</dbReference>
<evidence type="ECO:0008006" key="4">
    <source>
        <dbReference type="Google" id="ProtNLM"/>
    </source>
</evidence>
<organism evidence="2 3">
    <name type="scientific">Grifola frondosa</name>
    <name type="common">Maitake</name>
    <name type="synonym">Polyporus frondosus</name>
    <dbReference type="NCBI Taxonomy" id="5627"/>
    <lineage>
        <taxon>Eukaryota</taxon>
        <taxon>Fungi</taxon>
        <taxon>Dikarya</taxon>
        <taxon>Basidiomycota</taxon>
        <taxon>Agaricomycotina</taxon>
        <taxon>Agaricomycetes</taxon>
        <taxon>Polyporales</taxon>
        <taxon>Grifolaceae</taxon>
        <taxon>Grifola</taxon>
    </lineage>
</organism>
<gene>
    <name evidence="2" type="ORF">A0H81_02965</name>
</gene>
<evidence type="ECO:0000313" key="2">
    <source>
        <dbReference type="EMBL" id="OBZ76800.1"/>
    </source>
</evidence>
<accession>A0A1C7MIZ6</accession>
<protein>
    <recommendedName>
        <fullName evidence="4">Secreted protein</fullName>
    </recommendedName>
</protein>
<keyword evidence="3" id="KW-1185">Reference proteome</keyword>
<name>A0A1C7MIZ6_GRIFR</name>
<dbReference type="Proteomes" id="UP000092993">
    <property type="component" value="Unassembled WGS sequence"/>
</dbReference>